<feature type="compositionally biased region" description="Polar residues" evidence="6">
    <location>
        <begin position="130"/>
        <end position="143"/>
    </location>
</feature>
<comment type="caution">
    <text evidence="10">The sequence shown here is derived from an EMBL/GenBank/DDBJ whole genome shotgun (WGS) entry which is preliminary data.</text>
</comment>
<feature type="domain" description="Ubiquitin-like" evidence="9">
    <location>
        <begin position="277"/>
        <end position="360"/>
    </location>
</feature>
<comment type="subunit">
    <text evidence="3">Directly interacts with VCP. Interacts with UBQLN1. Forms a complex with VCP and UBQLN1.</text>
</comment>
<keyword evidence="11" id="KW-1185">Reference proteome</keyword>
<evidence type="ECO:0000259" key="9">
    <source>
        <dbReference type="PROSITE" id="PS50053"/>
    </source>
</evidence>
<evidence type="ECO:0000259" key="8">
    <source>
        <dbReference type="PROSITE" id="PS50033"/>
    </source>
</evidence>
<dbReference type="Pfam" id="PF23187">
    <property type="entry name" value="UBX7_N"/>
    <property type="match status" value="1"/>
</dbReference>
<dbReference type="Pfam" id="PF00789">
    <property type="entry name" value="UBX"/>
    <property type="match status" value="1"/>
</dbReference>
<evidence type="ECO:0000256" key="2">
    <source>
        <dbReference type="ARBA" id="ARBA00023230"/>
    </source>
</evidence>
<dbReference type="Gene3D" id="3.10.20.90">
    <property type="entry name" value="Phosphatidylinositol 3-kinase Catalytic Subunit, Chain A, domain 1"/>
    <property type="match status" value="1"/>
</dbReference>
<dbReference type="CDD" id="cd01767">
    <property type="entry name" value="UBX"/>
    <property type="match status" value="1"/>
</dbReference>
<name>A0AA39LAN4_SARSR</name>
<feature type="compositionally biased region" description="Low complexity" evidence="6">
    <location>
        <begin position="113"/>
        <end position="129"/>
    </location>
</feature>
<keyword evidence="7" id="KW-0812">Transmembrane</keyword>
<dbReference type="InterPro" id="IPR029071">
    <property type="entry name" value="Ubiquitin-like_domsf"/>
</dbReference>
<dbReference type="SMART" id="SM00166">
    <property type="entry name" value="UBX"/>
    <property type="match status" value="1"/>
</dbReference>
<dbReference type="AlphaFoldDB" id="A0AA39LAN4"/>
<dbReference type="InterPro" id="IPR000626">
    <property type="entry name" value="Ubiquitin-like_dom"/>
</dbReference>
<keyword evidence="7" id="KW-1133">Transmembrane helix</keyword>
<evidence type="ECO:0000256" key="6">
    <source>
        <dbReference type="SAM" id="MobiDB-lite"/>
    </source>
</evidence>
<feature type="compositionally biased region" description="Basic and acidic residues" evidence="6">
    <location>
        <begin position="159"/>
        <end position="192"/>
    </location>
</feature>
<keyword evidence="2" id="KW-0834">Unfolded protein response</keyword>
<dbReference type="Proteomes" id="UP001175261">
    <property type="component" value="Unassembled WGS sequence"/>
</dbReference>
<accession>A0AA39LAN4</accession>
<dbReference type="SUPFAM" id="SSF54236">
    <property type="entry name" value="Ubiquitin-like"/>
    <property type="match status" value="1"/>
</dbReference>
<evidence type="ECO:0000313" key="11">
    <source>
        <dbReference type="Proteomes" id="UP001175261"/>
    </source>
</evidence>
<comment type="subcellular location">
    <subcellularLocation>
        <location evidence="1">Endoplasmic reticulum membrane</location>
        <topology evidence="1">Peripheral membrane protein</topology>
    </subcellularLocation>
</comment>
<evidence type="ECO:0000256" key="5">
    <source>
        <dbReference type="ARBA" id="ARBA00046062"/>
    </source>
</evidence>
<feature type="compositionally biased region" description="Polar residues" evidence="6">
    <location>
        <begin position="404"/>
        <end position="413"/>
    </location>
</feature>
<dbReference type="GO" id="GO:0006986">
    <property type="term" value="P:response to unfolded protein"/>
    <property type="evidence" value="ECO:0007669"/>
    <property type="project" value="UniProtKB-KW"/>
</dbReference>
<sequence length="453" mass="50162">MFYQGGLQEGISTAVEQQKLVLCFVTDEQEESQNWEDDFLKDESLAELIDTQSVALRLMAGSEEAGYLAQIFPLPKTPTVVIIKNGELKEYLTSGTSREDFISRVHGAFVKPSQASTTQQTNAATSSTSGQPSTTETEAQAQNRPPPLESHSSNVGRVLAERAARLQKQKEEAEQKAKEERGKAKEKAKAEAEAGVNSDGARAHKQAELVKKRRQQELEERKRILQRIEDDREERRMRAEAKGKARLEDQKVGDIAAALVNAPESKMPSTTRVGEMTAIQVRLFDGATLRSRFKTRATVRELRQWVDENRSDGTEAYRFKQVLTPLPNKNIDETEEEKDLGELGLAPSSTLVLVPIQKSASAYADGTPGGLMGSIYGLLIGFFSWILTLLGLSGGAGPSRGDDQQASGMSSAQDAERRRMREVQDSAVRRRNQQLYNGNSTNFEPRPDEEDES</sequence>
<gene>
    <name evidence="10" type="ORF">NLU13_0269</name>
</gene>
<dbReference type="InterPro" id="IPR001012">
    <property type="entry name" value="UBX_dom"/>
</dbReference>
<evidence type="ECO:0000256" key="3">
    <source>
        <dbReference type="ARBA" id="ARBA00038812"/>
    </source>
</evidence>
<dbReference type="InterPro" id="IPR036249">
    <property type="entry name" value="Thioredoxin-like_sf"/>
</dbReference>
<feature type="region of interest" description="Disordered" evidence="6">
    <location>
        <begin position="112"/>
        <end position="204"/>
    </location>
</feature>
<dbReference type="Gene3D" id="3.40.30.10">
    <property type="entry name" value="Glutaredoxin"/>
    <property type="match status" value="1"/>
</dbReference>
<dbReference type="PROSITE" id="PS50053">
    <property type="entry name" value="UBIQUITIN_2"/>
    <property type="match status" value="1"/>
</dbReference>
<dbReference type="PANTHER" id="PTHR46424">
    <property type="entry name" value="UBX DOMAIN-CONTAINING PROTEIN 4"/>
    <property type="match status" value="1"/>
</dbReference>
<proteinExistence type="predicted"/>
<feature type="domain" description="UBX" evidence="8">
    <location>
        <begin position="272"/>
        <end position="353"/>
    </location>
</feature>
<dbReference type="EMBL" id="JAPDFR010000001">
    <property type="protein sequence ID" value="KAK0390766.1"/>
    <property type="molecule type" value="Genomic_DNA"/>
</dbReference>
<keyword evidence="7" id="KW-0472">Membrane</keyword>
<comment type="function">
    <text evidence="5">Involved in endoplasmic reticulum-associated protein degradation (ERAD). Acts as a platform to recruit both UBQLN1 and VCP to the ER during ERAD.</text>
</comment>
<dbReference type="PROSITE" id="PS50033">
    <property type="entry name" value="UBX"/>
    <property type="match status" value="1"/>
</dbReference>
<dbReference type="GO" id="GO:0036503">
    <property type="term" value="P:ERAD pathway"/>
    <property type="evidence" value="ECO:0007669"/>
    <property type="project" value="TreeGrafter"/>
</dbReference>
<reference evidence="10" key="1">
    <citation type="submission" date="2022-10" db="EMBL/GenBank/DDBJ databases">
        <title>Determination and structural analysis of whole genome sequence of Sarocladium strictum F4-1.</title>
        <authorList>
            <person name="Hu L."/>
            <person name="Jiang Y."/>
        </authorList>
    </citation>
    <scope>NUCLEOTIDE SEQUENCE</scope>
    <source>
        <strain evidence="10">F4-1</strain>
    </source>
</reference>
<dbReference type="GO" id="GO:0005789">
    <property type="term" value="C:endoplasmic reticulum membrane"/>
    <property type="evidence" value="ECO:0007669"/>
    <property type="project" value="UniProtKB-SubCell"/>
</dbReference>
<dbReference type="PANTHER" id="PTHR46424:SF1">
    <property type="entry name" value="UBX DOMAIN-CONTAINING PROTEIN 4"/>
    <property type="match status" value="1"/>
</dbReference>
<evidence type="ECO:0000256" key="4">
    <source>
        <dbReference type="ARBA" id="ARBA00041575"/>
    </source>
</evidence>
<feature type="region of interest" description="Disordered" evidence="6">
    <location>
        <begin position="396"/>
        <end position="453"/>
    </location>
</feature>
<organism evidence="10 11">
    <name type="scientific">Sarocladium strictum</name>
    <name type="common">Black bundle disease fungus</name>
    <name type="synonym">Acremonium strictum</name>
    <dbReference type="NCBI Taxonomy" id="5046"/>
    <lineage>
        <taxon>Eukaryota</taxon>
        <taxon>Fungi</taxon>
        <taxon>Dikarya</taxon>
        <taxon>Ascomycota</taxon>
        <taxon>Pezizomycotina</taxon>
        <taxon>Sordariomycetes</taxon>
        <taxon>Hypocreomycetidae</taxon>
        <taxon>Hypocreales</taxon>
        <taxon>Sarocladiaceae</taxon>
        <taxon>Sarocladium</taxon>
    </lineage>
</organism>
<evidence type="ECO:0000256" key="1">
    <source>
        <dbReference type="ARBA" id="ARBA00004406"/>
    </source>
</evidence>
<feature type="compositionally biased region" description="Polar residues" evidence="6">
    <location>
        <begin position="433"/>
        <end position="443"/>
    </location>
</feature>
<evidence type="ECO:0000313" key="10">
    <source>
        <dbReference type="EMBL" id="KAK0390766.1"/>
    </source>
</evidence>
<evidence type="ECO:0000256" key="7">
    <source>
        <dbReference type="SAM" id="Phobius"/>
    </source>
</evidence>
<dbReference type="SUPFAM" id="SSF52833">
    <property type="entry name" value="Thioredoxin-like"/>
    <property type="match status" value="1"/>
</dbReference>
<protein>
    <recommendedName>
        <fullName evidence="4">UBX domain-containing protein 2</fullName>
    </recommendedName>
</protein>
<feature type="compositionally biased region" description="Basic and acidic residues" evidence="6">
    <location>
        <begin position="414"/>
        <end position="428"/>
    </location>
</feature>
<feature type="transmembrane region" description="Helical" evidence="7">
    <location>
        <begin position="371"/>
        <end position="392"/>
    </location>
</feature>